<evidence type="ECO:0000313" key="1">
    <source>
        <dbReference type="EMBL" id="VAW48441.1"/>
    </source>
</evidence>
<dbReference type="SUPFAM" id="SSF56935">
    <property type="entry name" value="Porins"/>
    <property type="match status" value="1"/>
</dbReference>
<name>A0A3B0VZH3_9ZZZZ</name>
<sequence length="380" mass="41164">MKVFNKTLLITAITLATTSAMAVDVNFSGFGTIGYSQNDEKGSVVNGTTNKGSWGQTSLLGLQADVKLNSKVSATAQVKLSEDATIDEKMQMTLQMAFLSFQATEALKVRIGRLRAPFYLDSEYLDVGYVKTTATTPFAVYGQAPFPNYNGMDLIFTHYTDSDLEIQVQPYIGKEQVEIDFSRVGGGGKLDANYLAGINASIAGDDWKLRAGYTIGEMNNPAYNATSTTEGSFLNDDMGSFLTVGANYDNGALLATVEFAKRSVEDARAIANLTGAYATIGYRLGGFTPYITYQAQETDDKNRAIGVNSDFNALSLGGKYEFAKSNVAIKAEITNFEFGKNKARGYRNTITNSSAWGLDPTDNLPLKSAKVLNLTLETMF</sequence>
<dbReference type="EMBL" id="UOFB01000263">
    <property type="protein sequence ID" value="VAW48441.1"/>
    <property type="molecule type" value="Genomic_DNA"/>
</dbReference>
<gene>
    <name evidence="1" type="ORF">MNBD_GAMMA04-1440</name>
</gene>
<dbReference type="InterPro" id="IPR023614">
    <property type="entry name" value="Porin_dom_sf"/>
</dbReference>
<protein>
    <recommendedName>
        <fullName evidence="2">Porin domain-containing protein</fullName>
    </recommendedName>
</protein>
<reference evidence="1" key="1">
    <citation type="submission" date="2018-06" db="EMBL/GenBank/DDBJ databases">
        <authorList>
            <person name="Zhirakovskaya E."/>
        </authorList>
    </citation>
    <scope>NUCLEOTIDE SEQUENCE</scope>
</reference>
<proteinExistence type="predicted"/>
<organism evidence="1">
    <name type="scientific">hydrothermal vent metagenome</name>
    <dbReference type="NCBI Taxonomy" id="652676"/>
    <lineage>
        <taxon>unclassified sequences</taxon>
        <taxon>metagenomes</taxon>
        <taxon>ecological metagenomes</taxon>
    </lineage>
</organism>
<dbReference type="Gene3D" id="2.40.160.10">
    <property type="entry name" value="Porin"/>
    <property type="match status" value="1"/>
</dbReference>
<evidence type="ECO:0008006" key="2">
    <source>
        <dbReference type="Google" id="ProtNLM"/>
    </source>
</evidence>
<dbReference type="AlphaFoldDB" id="A0A3B0VZH3"/>
<accession>A0A3B0VZH3</accession>